<proteinExistence type="predicted"/>
<dbReference type="AlphaFoldDB" id="A0A5J4VC39"/>
<organism evidence="1 2">
    <name type="scientific">Streblomastix strix</name>
    <dbReference type="NCBI Taxonomy" id="222440"/>
    <lineage>
        <taxon>Eukaryota</taxon>
        <taxon>Metamonada</taxon>
        <taxon>Preaxostyla</taxon>
        <taxon>Oxymonadida</taxon>
        <taxon>Streblomastigidae</taxon>
        <taxon>Streblomastix</taxon>
    </lineage>
</organism>
<protein>
    <submittedName>
        <fullName evidence="1">Uncharacterized protein</fullName>
    </submittedName>
</protein>
<sequence length="132" mass="14586">MVEFSQVEYIAPPKIPLSQVSNLTLDILDIAPVEILCDTAPPIPQQWQFENTLDSLIFSCPSLLANMFKAPPEQPFVASNTQFIISNLCDEEVRFALIIPPLSEDSVPSVQVNLINLNATFPVILKCDVIST</sequence>
<comment type="caution">
    <text evidence="1">The sequence shown here is derived from an EMBL/GenBank/DDBJ whole genome shotgun (WGS) entry which is preliminary data.</text>
</comment>
<name>A0A5J4VC39_9EUKA</name>
<gene>
    <name evidence="1" type="ORF">EZS28_024467</name>
</gene>
<evidence type="ECO:0000313" key="2">
    <source>
        <dbReference type="Proteomes" id="UP000324800"/>
    </source>
</evidence>
<dbReference type="EMBL" id="SNRW01008147">
    <property type="protein sequence ID" value="KAA6380007.1"/>
    <property type="molecule type" value="Genomic_DNA"/>
</dbReference>
<evidence type="ECO:0000313" key="1">
    <source>
        <dbReference type="EMBL" id="KAA6380007.1"/>
    </source>
</evidence>
<dbReference type="Proteomes" id="UP000324800">
    <property type="component" value="Unassembled WGS sequence"/>
</dbReference>
<accession>A0A5J4VC39</accession>
<reference evidence="1 2" key="1">
    <citation type="submission" date="2019-03" db="EMBL/GenBank/DDBJ databases">
        <title>Single cell metagenomics reveals metabolic interactions within the superorganism composed of flagellate Streblomastix strix and complex community of Bacteroidetes bacteria on its surface.</title>
        <authorList>
            <person name="Treitli S.C."/>
            <person name="Kolisko M."/>
            <person name="Husnik F."/>
            <person name="Keeling P."/>
            <person name="Hampl V."/>
        </authorList>
    </citation>
    <scope>NUCLEOTIDE SEQUENCE [LARGE SCALE GENOMIC DNA]</scope>
    <source>
        <strain evidence="1">ST1C</strain>
    </source>
</reference>